<dbReference type="EMBL" id="AKHW03001351">
    <property type="protein sequence ID" value="KYO42750.1"/>
    <property type="molecule type" value="Genomic_DNA"/>
</dbReference>
<protein>
    <submittedName>
        <fullName evidence="1">Uncharacterized protein</fullName>
    </submittedName>
</protein>
<organism evidence="1 2">
    <name type="scientific">Alligator mississippiensis</name>
    <name type="common">American alligator</name>
    <dbReference type="NCBI Taxonomy" id="8496"/>
    <lineage>
        <taxon>Eukaryota</taxon>
        <taxon>Metazoa</taxon>
        <taxon>Chordata</taxon>
        <taxon>Craniata</taxon>
        <taxon>Vertebrata</taxon>
        <taxon>Euteleostomi</taxon>
        <taxon>Archelosauria</taxon>
        <taxon>Archosauria</taxon>
        <taxon>Crocodylia</taxon>
        <taxon>Alligatoridae</taxon>
        <taxon>Alligatorinae</taxon>
        <taxon>Alligator</taxon>
    </lineage>
</organism>
<reference evidence="1 2" key="1">
    <citation type="journal article" date="2012" name="Genome Biol.">
        <title>Sequencing three crocodilian genomes to illuminate the evolution of archosaurs and amniotes.</title>
        <authorList>
            <person name="St John J.A."/>
            <person name="Braun E.L."/>
            <person name="Isberg S.R."/>
            <person name="Miles L.G."/>
            <person name="Chong A.Y."/>
            <person name="Gongora J."/>
            <person name="Dalzell P."/>
            <person name="Moran C."/>
            <person name="Bed'hom B."/>
            <person name="Abzhanov A."/>
            <person name="Burgess S.C."/>
            <person name="Cooksey A.M."/>
            <person name="Castoe T.A."/>
            <person name="Crawford N.G."/>
            <person name="Densmore L.D."/>
            <person name="Drew J.C."/>
            <person name="Edwards S.V."/>
            <person name="Faircloth B.C."/>
            <person name="Fujita M.K."/>
            <person name="Greenwold M.J."/>
            <person name="Hoffmann F.G."/>
            <person name="Howard J.M."/>
            <person name="Iguchi T."/>
            <person name="Janes D.E."/>
            <person name="Khan S.Y."/>
            <person name="Kohno S."/>
            <person name="de Koning A.J."/>
            <person name="Lance S.L."/>
            <person name="McCarthy F.M."/>
            <person name="McCormack J.E."/>
            <person name="Merchant M.E."/>
            <person name="Peterson D.G."/>
            <person name="Pollock D.D."/>
            <person name="Pourmand N."/>
            <person name="Raney B.J."/>
            <person name="Roessler K.A."/>
            <person name="Sanford J.R."/>
            <person name="Sawyer R.H."/>
            <person name="Schmidt C.J."/>
            <person name="Triplett E.W."/>
            <person name="Tuberville T.D."/>
            <person name="Venegas-Anaya M."/>
            <person name="Howard J.T."/>
            <person name="Jarvis E.D."/>
            <person name="Guillette L.J.Jr."/>
            <person name="Glenn T.C."/>
            <person name="Green R.E."/>
            <person name="Ray D.A."/>
        </authorList>
    </citation>
    <scope>NUCLEOTIDE SEQUENCE [LARGE SCALE GENOMIC DNA]</scope>
    <source>
        <strain evidence="1">KSC_2009_1</strain>
    </source>
</reference>
<name>A0A151P1C9_ALLMI</name>
<dbReference type="AlphaFoldDB" id="A0A151P1C9"/>
<gene>
    <name evidence="1" type="ORF">Y1Q_0016147</name>
</gene>
<evidence type="ECO:0000313" key="1">
    <source>
        <dbReference type="EMBL" id="KYO42750.1"/>
    </source>
</evidence>
<dbReference type="Proteomes" id="UP000050525">
    <property type="component" value="Unassembled WGS sequence"/>
</dbReference>
<proteinExistence type="predicted"/>
<evidence type="ECO:0000313" key="2">
    <source>
        <dbReference type="Proteomes" id="UP000050525"/>
    </source>
</evidence>
<accession>A0A151P1C9</accession>
<comment type="caution">
    <text evidence="1">The sequence shown here is derived from an EMBL/GenBank/DDBJ whole genome shotgun (WGS) entry which is preliminary data.</text>
</comment>
<sequence length="139" mass="15836">MDHTLFQQLVMVTEDWEETAEAWWVEDLTHQDRWWAEDIAREEAQDQTDWKFWAKLLALEHEQIQVLWKQNTILGYAVQATDDNHQVLDTILGLVVSFHAHCFPIPCPIGSPGSHTLSCSRPHLGLGGGPKVSPDGRNP</sequence>
<keyword evidence="2" id="KW-1185">Reference proteome</keyword>